<sequence length="129" mass="13730">MSAEECALTCLDLPKAEAVRLRLVHGPVARIMDVRSVVSADPVRLRLGAALALGVELCVCDLIWACEVPRELVMQHLRSLCSRGLATSHRGGTVVAYRLTPMGRLLMAALLSSDDESGAIIVAPPAGEE</sequence>
<dbReference type="InterPro" id="IPR001845">
    <property type="entry name" value="HTH_ArsR_DNA-bd_dom"/>
</dbReference>
<dbReference type="InterPro" id="IPR036390">
    <property type="entry name" value="WH_DNA-bd_sf"/>
</dbReference>
<dbReference type="PRINTS" id="PR00778">
    <property type="entry name" value="HTHARSR"/>
</dbReference>
<dbReference type="PROSITE" id="PS50987">
    <property type="entry name" value="HTH_ARSR_2"/>
    <property type="match status" value="1"/>
</dbReference>
<proteinExistence type="predicted"/>
<protein>
    <submittedName>
        <fullName evidence="2">DNA-binding transcriptional ArsR family regulator</fullName>
    </submittedName>
</protein>
<dbReference type="SMART" id="SM00418">
    <property type="entry name" value="HTH_ARSR"/>
    <property type="match status" value="1"/>
</dbReference>
<evidence type="ECO:0000259" key="1">
    <source>
        <dbReference type="PROSITE" id="PS50987"/>
    </source>
</evidence>
<accession>A0A4Q7UX03</accession>
<gene>
    <name evidence="2" type="ORF">EV383_2490</name>
</gene>
<dbReference type="InterPro" id="IPR036388">
    <property type="entry name" value="WH-like_DNA-bd_sf"/>
</dbReference>
<evidence type="ECO:0000313" key="2">
    <source>
        <dbReference type="EMBL" id="RZT85614.1"/>
    </source>
</evidence>
<organism evidence="2 3">
    <name type="scientific">Pseudonocardia sediminis</name>
    <dbReference type="NCBI Taxonomy" id="1397368"/>
    <lineage>
        <taxon>Bacteria</taxon>
        <taxon>Bacillati</taxon>
        <taxon>Actinomycetota</taxon>
        <taxon>Actinomycetes</taxon>
        <taxon>Pseudonocardiales</taxon>
        <taxon>Pseudonocardiaceae</taxon>
        <taxon>Pseudonocardia</taxon>
    </lineage>
</organism>
<dbReference type="EMBL" id="SHKL01000001">
    <property type="protein sequence ID" value="RZT85614.1"/>
    <property type="molecule type" value="Genomic_DNA"/>
</dbReference>
<dbReference type="OrthoDB" id="9810923at2"/>
<comment type="caution">
    <text evidence="2">The sequence shown here is derived from an EMBL/GenBank/DDBJ whole genome shotgun (WGS) entry which is preliminary data.</text>
</comment>
<feature type="domain" description="HTH arsR-type" evidence="1">
    <location>
        <begin position="24"/>
        <end position="118"/>
    </location>
</feature>
<dbReference type="AlphaFoldDB" id="A0A4Q7UX03"/>
<keyword evidence="2" id="KW-0238">DNA-binding</keyword>
<dbReference type="Gene3D" id="1.10.10.10">
    <property type="entry name" value="Winged helix-like DNA-binding domain superfamily/Winged helix DNA-binding domain"/>
    <property type="match status" value="1"/>
</dbReference>
<dbReference type="Proteomes" id="UP000291591">
    <property type="component" value="Unassembled WGS sequence"/>
</dbReference>
<name>A0A4Q7UX03_PSEST</name>
<dbReference type="SUPFAM" id="SSF46785">
    <property type="entry name" value="Winged helix' DNA-binding domain"/>
    <property type="match status" value="1"/>
</dbReference>
<evidence type="ECO:0000313" key="3">
    <source>
        <dbReference type="Proteomes" id="UP000291591"/>
    </source>
</evidence>
<dbReference type="InterPro" id="IPR011991">
    <property type="entry name" value="ArsR-like_HTH"/>
</dbReference>
<dbReference type="GO" id="GO:0003700">
    <property type="term" value="F:DNA-binding transcription factor activity"/>
    <property type="evidence" value="ECO:0007669"/>
    <property type="project" value="InterPro"/>
</dbReference>
<dbReference type="GO" id="GO:0003677">
    <property type="term" value="F:DNA binding"/>
    <property type="evidence" value="ECO:0007669"/>
    <property type="project" value="UniProtKB-KW"/>
</dbReference>
<dbReference type="RefSeq" id="WP_130290042.1">
    <property type="nucleotide sequence ID" value="NZ_SHKL01000001.1"/>
</dbReference>
<reference evidence="2 3" key="1">
    <citation type="submission" date="2019-02" db="EMBL/GenBank/DDBJ databases">
        <title>Sequencing the genomes of 1000 actinobacteria strains.</title>
        <authorList>
            <person name="Klenk H.-P."/>
        </authorList>
    </citation>
    <scope>NUCLEOTIDE SEQUENCE [LARGE SCALE GENOMIC DNA]</scope>
    <source>
        <strain evidence="2 3">DSM 45779</strain>
    </source>
</reference>
<keyword evidence="3" id="KW-1185">Reference proteome</keyword>
<dbReference type="CDD" id="cd00090">
    <property type="entry name" value="HTH_ARSR"/>
    <property type="match status" value="1"/>
</dbReference>